<accession>A0A5E4WTZ9</accession>
<gene>
    <name evidence="2" type="ORF">PIN31115_03412</name>
</gene>
<proteinExistence type="predicted"/>
<evidence type="ECO:0000313" key="2">
    <source>
        <dbReference type="EMBL" id="VVE26445.1"/>
    </source>
</evidence>
<evidence type="ECO:0000313" key="3">
    <source>
        <dbReference type="Proteomes" id="UP000333828"/>
    </source>
</evidence>
<organism evidence="2 3">
    <name type="scientific">Pandoraea iniqua</name>
    <dbReference type="NCBI Taxonomy" id="2508288"/>
    <lineage>
        <taxon>Bacteria</taxon>
        <taxon>Pseudomonadati</taxon>
        <taxon>Pseudomonadota</taxon>
        <taxon>Betaproteobacteria</taxon>
        <taxon>Burkholderiales</taxon>
        <taxon>Burkholderiaceae</taxon>
        <taxon>Pandoraea</taxon>
    </lineage>
</organism>
<dbReference type="RefSeq" id="WP_150685001.1">
    <property type="nucleotide sequence ID" value="NZ_CABPSI010000003.1"/>
</dbReference>
<name>A0A5E4WTZ9_9BURK</name>
<protein>
    <submittedName>
        <fullName evidence="2">Uncharacterized protein</fullName>
    </submittedName>
</protein>
<feature type="region of interest" description="Disordered" evidence="1">
    <location>
        <begin position="37"/>
        <end position="57"/>
    </location>
</feature>
<dbReference type="EMBL" id="CABPSI010000003">
    <property type="protein sequence ID" value="VVE26445.1"/>
    <property type="molecule type" value="Genomic_DNA"/>
</dbReference>
<dbReference type="AlphaFoldDB" id="A0A5E4WTZ9"/>
<evidence type="ECO:0000256" key="1">
    <source>
        <dbReference type="SAM" id="MobiDB-lite"/>
    </source>
</evidence>
<reference evidence="2 3" key="1">
    <citation type="submission" date="2019-08" db="EMBL/GenBank/DDBJ databases">
        <authorList>
            <person name="Peeters C."/>
        </authorList>
    </citation>
    <scope>NUCLEOTIDE SEQUENCE [LARGE SCALE GENOMIC DNA]</scope>
    <source>
        <strain evidence="2 3">LMG 31115</strain>
    </source>
</reference>
<keyword evidence="3" id="KW-1185">Reference proteome</keyword>
<dbReference type="Proteomes" id="UP000333828">
    <property type="component" value="Unassembled WGS sequence"/>
</dbReference>
<sequence>MPRIFSFISRSRATVPVEPPPRQVAAPADTLSNALCGVANRPSDRSAGGGEPPSPWVGSPILTLGQLDPFQQGALLVNSEKATWINAYGVNPQTLICVDGECTRYGLLTFGEHRFIVGPTATSAEGAALTRMLKAHPEIGAIFSVEPGAIQQAGETNENKETNRCLPRSAVRYLARVSAQQGPHPQSRLAVRMAADVSKVEGSLAHVTCMEFTGMARGGAAISGATLWQAGKGVADYLRQNPGKIALVCSEQGVSRPCAVIASALLQLPSADGRPPSVDTIVDQVQMQRAQQSAHHIGRARASFGQIAECAELINTLRRPDGWCMAANRLLPRAIDRLKDFDALHVSVIARCDPPEGYHGPVMPPATNRSNELAVFVSNGLYFPTHDRHMPPAMRASDPAGFLSALYRRLQRVRDSDARGRTPPIDLNAETQCIARWRHQMADYLEADFDRTVSLLASTTLPPGTELVWLPGQTDYFTGFRHASEHYLGPHTDRISLEDIDPASPDAMRLITRTDDATLMCDNKFYAAASVEQWHRQCQRSGKPMSHPTSRAPVVALLVGEGHAARIGALLHELAV</sequence>